<dbReference type="PROSITE" id="PS50157">
    <property type="entry name" value="ZINC_FINGER_C2H2_2"/>
    <property type="match status" value="1"/>
</dbReference>
<dbReference type="SMART" id="SM00355">
    <property type="entry name" value="ZnF_C2H2"/>
    <property type="match status" value="2"/>
</dbReference>
<evidence type="ECO:0000256" key="2">
    <source>
        <dbReference type="ARBA" id="ARBA00022723"/>
    </source>
</evidence>
<sequence length="382" mass="43065">MYQAELLGPIAPTCGASGVRHVAGRYSSHPFKTQTVAFLSAEFPPNLLPSAIVGKQQRVALLSQMPMQTYGTLLHYFCGNVSPTGLLIHEEHTSLEAVFFFISRKIEMVELSTICQPSTTPTFSLATFLSGALHVEQDAHFKSKFGNLHATTEGLLNQTSFSNSNEGRKRKRGEAANPANTLDGLVARRADDTHEPFQKRYLTEQEAIEGPDDEVEAKKMERDPDVSTRTCSTCGYVGKWISEMIRHKRVHTNERPFKCRYCSRTSKWKADLIRHVAKTHGIRVVSKYSRSKAFDQSVTKLTNRDDDDKPRVYACEPDKEPERQKQSTIYEENIEVARPEPLLIGVAPLSYRCSHCYFEQVSWGPSSCSFLRRQKNRVLGAT</sequence>
<keyword evidence="6" id="KW-0805">Transcription regulation</keyword>
<dbReference type="EMBL" id="JARK01001340">
    <property type="protein sequence ID" value="EYC30857.1"/>
    <property type="molecule type" value="Genomic_DNA"/>
</dbReference>
<dbReference type="InterPro" id="IPR051497">
    <property type="entry name" value="Dev/Hematopoietic_TF"/>
</dbReference>
<dbReference type="GO" id="GO:0005634">
    <property type="term" value="C:nucleus"/>
    <property type="evidence" value="ECO:0007669"/>
    <property type="project" value="UniProtKB-SubCell"/>
</dbReference>
<dbReference type="Proteomes" id="UP000024635">
    <property type="component" value="Unassembled WGS sequence"/>
</dbReference>
<comment type="caution">
    <text evidence="12">The sequence shown here is derived from an EMBL/GenBank/DDBJ whole genome shotgun (WGS) entry which is preliminary data.</text>
</comment>
<keyword evidence="2" id="KW-0479">Metal-binding</keyword>
<dbReference type="GO" id="GO:0006357">
    <property type="term" value="P:regulation of transcription by RNA polymerase II"/>
    <property type="evidence" value="ECO:0007669"/>
    <property type="project" value="TreeGrafter"/>
</dbReference>
<keyword evidence="4 9" id="KW-0863">Zinc-finger</keyword>
<evidence type="ECO:0000256" key="4">
    <source>
        <dbReference type="ARBA" id="ARBA00022771"/>
    </source>
</evidence>
<dbReference type="GO" id="GO:0008270">
    <property type="term" value="F:zinc ion binding"/>
    <property type="evidence" value="ECO:0007669"/>
    <property type="project" value="UniProtKB-KW"/>
</dbReference>
<evidence type="ECO:0000256" key="7">
    <source>
        <dbReference type="ARBA" id="ARBA00023163"/>
    </source>
</evidence>
<keyword evidence="7" id="KW-0804">Transcription</keyword>
<dbReference type="GO" id="GO:0000978">
    <property type="term" value="F:RNA polymerase II cis-regulatory region sequence-specific DNA binding"/>
    <property type="evidence" value="ECO:0007669"/>
    <property type="project" value="TreeGrafter"/>
</dbReference>
<accession>A0A016VUY1</accession>
<dbReference type="InterPro" id="IPR013087">
    <property type="entry name" value="Znf_C2H2_type"/>
</dbReference>
<evidence type="ECO:0000256" key="5">
    <source>
        <dbReference type="ARBA" id="ARBA00022833"/>
    </source>
</evidence>
<dbReference type="PANTHER" id="PTHR45993">
    <property type="entry name" value="B-CELL LYMPHOMA/LEUKEMIA 11"/>
    <property type="match status" value="1"/>
</dbReference>
<evidence type="ECO:0000259" key="11">
    <source>
        <dbReference type="PROSITE" id="PS50157"/>
    </source>
</evidence>
<dbReference type="OrthoDB" id="6077919at2759"/>
<dbReference type="PANTHER" id="PTHR45993:SF6">
    <property type="entry name" value="C2H2-TYPE DOMAIN-CONTAINING PROTEIN"/>
    <property type="match status" value="1"/>
</dbReference>
<dbReference type="Gene3D" id="3.30.160.60">
    <property type="entry name" value="Classic Zinc Finger"/>
    <property type="match status" value="2"/>
</dbReference>
<dbReference type="InterPro" id="IPR036236">
    <property type="entry name" value="Znf_C2H2_sf"/>
</dbReference>
<gene>
    <name evidence="12" type="primary">Acey_s0004.g1812</name>
    <name evidence="12" type="synonym">Acey-ztf-2</name>
    <name evidence="12" type="ORF">Y032_0004g1812</name>
</gene>
<reference evidence="13" key="1">
    <citation type="journal article" date="2015" name="Nat. Genet.">
        <title>The genome and transcriptome of the zoonotic hookworm Ancylostoma ceylanicum identify infection-specific gene families.</title>
        <authorList>
            <person name="Schwarz E.M."/>
            <person name="Hu Y."/>
            <person name="Antoshechkin I."/>
            <person name="Miller M.M."/>
            <person name="Sternberg P.W."/>
            <person name="Aroian R.V."/>
        </authorList>
    </citation>
    <scope>NUCLEOTIDE SEQUENCE</scope>
    <source>
        <strain evidence="13">HY135</strain>
    </source>
</reference>
<name>A0A016VUY1_9BILA</name>
<evidence type="ECO:0000313" key="12">
    <source>
        <dbReference type="EMBL" id="EYC30857.1"/>
    </source>
</evidence>
<evidence type="ECO:0000256" key="10">
    <source>
        <dbReference type="SAM" id="MobiDB-lite"/>
    </source>
</evidence>
<feature type="region of interest" description="Disordered" evidence="10">
    <location>
        <begin position="156"/>
        <end position="180"/>
    </location>
</feature>
<feature type="region of interest" description="Disordered" evidence="10">
    <location>
        <begin position="205"/>
        <end position="224"/>
    </location>
</feature>
<evidence type="ECO:0000256" key="6">
    <source>
        <dbReference type="ARBA" id="ARBA00023015"/>
    </source>
</evidence>
<keyword evidence="5" id="KW-0862">Zinc</keyword>
<keyword evidence="3" id="KW-0677">Repeat</keyword>
<dbReference type="GO" id="GO:0003700">
    <property type="term" value="F:DNA-binding transcription factor activity"/>
    <property type="evidence" value="ECO:0007669"/>
    <property type="project" value="TreeGrafter"/>
</dbReference>
<protein>
    <recommendedName>
        <fullName evidence="11">C2H2-type domain-containing protein</fullName>
    </recommendedName>
</protein>
<evidence type="ECO:0000313" key="13">
    <source>
        <dbReference type="Proteomes" id="UP000024635"/>
    </source>
</evidence>
<evidence type="ECO:0000256" key="8">
    <source>
        <dbReference type="ARBA" id="ARBA00023242"/>
    </source>
</evidence>
<dbReference type="SUPFAM" id="SSF57667">
    <property type="entry name" value="beta-beta-alpha zinc fingers"/>
    <property type="match status" value="1"/>
</dbReference>
<keyword evidence="8" id="KW-0539">Nucleus</keyword>
<proteinExistence type="predicted"/>
<evidence type="ECO:0000256" key="3">
    <source>
        <dbReference type="ARBA" id="ARBA00022737"/>
    </source>
</evidence>
<dbReference type="STRING" id="53326.A0A016VUY1"/>
<evidence type="ECO:0000256" key="1">
    <source>
        <dbReference type="ARBA" id="ARBA00004123"/>
    </source>
</evidence>
<feature type="compositionally biased region" description="Polar residues" evidence="10">
    <location>
        <begin position="156"/>
        <end position="165"/>
    </location>
</feature>
<organism evidence="12 13">
    <name type="scientific">Ancylostoma ceylanicum</name>
    <dbReference type="NCBI Taxonomy" id="53326"/>
    <lineage>
        <taxon>Eukaryota</taxon>
        <taxon>Metazoa</taxon>
        <taxon>Ecdysozoa</taxon>
        <taxon>Nematoda</taxon>
        <taxon>Chromadorea</taxon>
        <taxon>Rhabditida</taxon>
        <taxon>Rhabditina</taxon>
        <taxon>Rhabditomorpha</taxon>
        <taxon>Strongyloidea</taxon>
        <taxon>Ancylostomatidae</taxon>
        <taxon>Ancylostomatinae</taxon>
        <taxon>Ancylostoma</taxon>
    </lineage>
</organism>
<feature type="compositionally biased region" description="Acidic residues" evidence="10">
    <location>
        <begin position="206"/>
        <end position="215"/>
    </location>
</feature>
<evidence type="ECO:0000256" key="9">
    <source>
        <dbReference type="PROSITE-ProRule" id="PRU00042"/>
    </source>
</evidence>
<feature type="domain" description="C2H2-type" evidence="11">
    <location>
        <begin position="229"/>
        <end position="256"/>
    </location>
</feature>
<dbReference type="AlphaFoldDB" id="A0A016VUY1"/>
<comment type="subcellular location">
    <subcellularLocation>
        <location evidence="1">Nucleus</location>
    </subcellularLocation>
</comment>
<keyword evidence="13" id="KW-1185">Reference proteome</keyword>